<feature type="region of interest" description="Disordered" evidence="3">
    <location>
        <begin position="1100"/>
        <end position="1126"/>
    </location>
</feature>
<proteinExistence type="inferred from homology"/>
<dbReference type="InterPro" id="IPR037588">
    <property type="entry name" value="MLST8"/>
</dbReference>
<feature type="region of interest" description="Disordered" evidence="3">
    <location>
        <begin position="1"/>
        <end position="72"/>
    </location>
</feature>
<dbReference type="Pfam" id="PF00400">
    <property type="entry name" value="WD40"/>
    <property type="match status" value="1"/>
</dbReference>
<accession>A0A090D6A3</accession>
<dbReference type="GO" id="GO:0031929">
    <property type="term" value="P:TOR signaling"/>
    <property type="evidence" value="ECO:0007669"/>
    <property type="project" value="InterPro"/>
</dbReference>
<dbReference type="Gene3D" id="2.130.10.10">
    <property type="entry name" value="YVTN repeat-like/Quinoprotein amine dehydrogenase"/>
    <property type="match status" value="1"/>
</dbReference>
<evidence type="ECO:0000313" key="5">
    <source>
        <dbReference type="Proteomes" id="UP000001197"/>
    </source>
</evidence>
<dbReference type="PANTHER" id="PTHR19842:SF2">
    <property type="entry name" value="WD REPEAT PROTEIN (AFU_ORTHOLOGUE AFUA_5G04300)"/>
    <property type="match status" value="1"/>
</dbReference>
<reference evidence="5" key="2">
    <citation type="journal article" date="2014" name="Genetics">
        <title>Maintaining two mating types: Structure of the mating type locus and its role in heterokaryosis in Podospora anserina.</title>
        <authorList>
            <person name="Grognet P."/>
            <person name="Bidard F."/>
            <person name="Kuchly C."/>
            <person name="Tong L.C.H."/>
            <person name="Coppin E."/>
            <person name="Benkhali J.A."/>
            <person name="Couloux A."/>
            <person name="Wincker P."/>
            <person name="Debuchy R."/>
            <person name="Silar P."/>
        </authorList>
    </citation>
    <scope>GENOME REANNOTATION</scope>
    <source>
        <strain evidence="5">S / ATCC MYA-4624 / DSM 980 / FGSC 10383</strain>
    </source>
</reference>
<protein>
    <submittedName>
        <fullName evidence="4">Uncharacterized protein</fullName>
    </submittedName>
</protein>
<feature type="compositionally biased region" description="Basic and acidic residues" evidence="3">
    <location>
        <begin position="58"/>
        <end position="72"/>
    </location>
</feature>
<dbReference type="GO" id="GO:0031931">
    <property type="term" value="C:TORC1 complex"/>
    <property type="evidence" value="ECO:0007669"/>
    <property type="project" value="InterPro"/>
</dbReference>
<dbReference type="PANTHER" id="PTHR19842">
    <property type="entry name" value="G BETA-LIKE PROTEIN GBL"/>
    <property type="match status" value="1"/>
</dbReference>
<dbReference type="PROSITE" id="PS50082">
    <property type="entry name" value="WD_REPEATS_2"/>
    <property type="match status" value="1"/>
</dbReference>
<dbReference type="AlphaFoldDB" id="A0A090D6A3"/>
<dbReference type="InterPro" id="IPR001680">
    <property type="entry name" value="WD40_rpt"/>
</dbReference>
<dbReference type="EMBL" id="FO904938">
    <property type="protein sequence ID" value="CDP27208.1"/>
    <property type="molecule type" value="Genomic_DNA"/>
</dbReference>
<keyword evidence="5" id="KW-1185">Reference proteome</keyword>
<sequence>MSSTVTATTSPTRFPFQSTALPVPGRSGLLLTTSFRPDISPNNATPSNGLAPSNGEPPAKRTRLEREQPDREDALNRCLQKQVFPHIFKCLDTLREHEDKTLELGRELILLLTSPGSEFAQEYHSRATGDISAALEAKIAARVPYELQNLLGCHNSQNTSLEASIPKQLARISSGPIHSSSPIPLPRIPPPNIPPKIEKPDQVRNPAKASVRQAALISTSPIPLPRIPHLPPARVQATGRSIEEAIVIDDDSGDEDGLAPQKSAAPSLTQRRVFAPVWRHAASVPPIQLTQRRPYLYFKDRAFAVSYAHSYFDDLLSSPIDPVTLHVDLTAREIQSLNDLASRVFPAEFKKKKRDGHSHLAKLLKNKKLPDALSSLLGAWEADPNRRILFPGREKEDLENFLKDLKNRQLNDRPASIILRKDEANRQGKFLRESKISSLLFAREIVGSRGYGSMRRPQNLDNEIRKCREDELALRAEWAGGAGDIITIVWISDDGFICGTTEHSDSHNQQYNKPGNLVLGSCSLKTIRAYPDHRIVRPIVGRGENSTDAMRQSQDPWLYSSVVSSAYDAIHDRAYTSGFDCCVKVWRAEPSGASMSLLGEWKHEGNVNFVIASKHSSGMVATAADVAAGAVRVYKINEEDISGSPFGRLYCSRVTDERGNLVSTEKWAYYPATMQWGICEEVQHLLLVGYSPRSRTGDDLDIPEDRKNSGELCLWDGLTGKRLNILSAEKSNVFEVLWHPNQASFIAATSPSGLDLEPKTKTQIRIFRPTDPAEDGTAQFSAIKVLDCPALDINELTIMPNSPAYCYVTAGCTNGKVYVWDTAPGRGLVHLLEHGQPIDECEGDREKYDVGVKFTAWGTSPDRFYTGSSDGVVKVWDIRSFDKPLVRILLEAPAPIACGVFSPDKSRLVVGDASGRVFVLSVYEEDDNPKPKDKIKLPNGMMREVERPHQIIPHPEPEPPAQDAEGRALPPPEVETPWAIARAYLASGQLVMHPKRTIGAVQGPNYSSTGLFCAEAHLNGDPNAPLLGQWLCNQQEEKATSRGSSSRIRHLSLKPIREQPGLGEVHLRNMSRDVLNLNSLPEHTKRELEREVDFELLGEYTLPYEELPEMEEGDGDEDEDEDMDEL</sequence>
<dbReference type="eggNOG" id="ENOG502RZG9">
    <property type="taxonomic scope" value="Eukaryota"/>
</dbReference>
<dbReference type="SUPFAM" id="SSF50978">
    <property type="entry name" value="WD40 repeat-like"/>
    <property type="match status" value="1"/>
</dbReference>
<reference evidence="4 5" key="1">
    <citation type="journal article" date="2008" name="Genome Biol.">
        <title>The genome sequence of the model ascomycete fungus Podospora anserina.</title>
        <authorList>
            <person name="Espagne E."/>
            <person name="Lespinet O."/>
            <person name="Malagnac F."/>
            <person name="Da Silva C."/>
            <person name="Jaillon O."/>
            <person name="Porcel B.M."/>
            <person name="Couloux A."/>
            <person name="Aury J.-M."/>
            <person name="Segurens B."/>
            <person name="Poulain J."/>
            <person name="Anthouard V."/>
            <person name="Grossetete S."/>
            <person name="Khalili H."/>
            <person name="Coppin E."/>
            <person name="Dequard-Chablat M."/>
            <person name="Picard M."/>
            <person name="Contamine V."/>
            <person name="Arnaise S."/>
            <person name="Bourdais A."/>
            <person name="Berteaux-Lecellier V."/>
            <person name="Gautheret D."/>
            <person name="de Vries R.P."/>
            <person name="Battaglia E."/>
            <person name="Coutinho P.M."/>
            <person name="Danchin E.G.J."/>
            <person name="Henrissat B."/>
            <person name="El Khoury R."/>
            <person name="Sainsard-Chanet A."/>
            <person name="Boivin A."/>
            <person name="Pinan-Lucarre B."/>
            <person name="Sellem C.H."/>
            <person name="Debuchy R."/>
            <person name="Wincker P."/>
            <person name="Weissenbach J."/>
            <person name="Silar P."/>
        </authorList>
    </citation>
    <scope>NUCLEOTIDE SEQUENCE [LARGE SCALE GENOMIC DNA]</scope>
    <source>
        <strain evidence="5">S / ATCC MYA-4624 / DSM 980 / FGSC 10383</strain>
    </source>
</reference>
<feature type="compositionally biased region" description="Acidic residues" evidence="3">
    <location>
        <begin position="1106"/>
        <end position="1126"/>
    </location>
</feature>
<name>A0A090D6A3_PODAN</name>
<evidence type="ECO:0000256" key="2">
    <source>
        <dbReference type="PROSITE-ProRule" id="PRU00221"/>
    </source>
</evidence>
<feature type="repeat" description="WD" evidence="2">
    <location>
        <begin position="845"/>
        <end position="880"/>
    </location>
</feature>
<feature type="compositionally biased region" description="Polar residues" evidence="3">
    <location>
        <begin position="30"/>
        <end position="51"/>
    </location>
</feature>
<dbReference type="Proteomes" id="UP000001197">
    <property type="component" value="Chromosome 3"/>
</dbReference>
<dbReference type="GO" id="GO:0032956">
    <property type="term" value="P:regulation of actin cytoskeleton organization"/>
    <property type="evidence" value="ECO:0007669"/>
    <property type="project" value="TreeGrafter"/>
</dbReference>
<evidence type="ECO:0000256" key="1">
    <source>
        <dbReference type="ARBA" id="ARBA00009890"/>
    </source>
</evidence>
<evidence type="ECO:0000256" key="3">
    <source>
        <dbReference type="SAM" id="MobiDB-lite"/>
    </source>
</evidence>
<evidence type="ECO:0000313" key="4">
    <source>
        <dbReference type="EMBL" id="CDP27208.1"/>
    </source>
</evidence>
<comment type="similarity">
    <text evidence="1">Belongs to the WD repeat LST8 family.</text>
</comment>
<dbReference type="GO" id="GO:0031932">
    <property type="term" value="C:TORC2 complex"/>
    <property type="evidence" value="ECO:0007669"/>
    <property type="project" value="InterPro"/>
</dbReference>
<dbReference type="InterPro" id="IPR015943">
    <property type="entry name" value="WD40/YVTN_repeat-like_dom_sf"/>
</dbReference>
<feature type="compositionally biased region" description="Polar residues" evidence="3">
    <location>
        <begin position="1"/>
        <end position="20"/>
    </location>
</feature>
<dbReference type="SMART" id="SM00320">
    <property type="entry name" value="WD40"/>
    <property type="match status" value="6"/>
</dbReference>
<dbReference type="InterPro" id="IPR036322">
    <property type="entry name" value="WD40_repeat_dom_sf"/>
</dbReference>
<dbReference type="InParanoid" id="A0A090D6A3"/>
<dbReference type="STRING" id="515849.A0A090D6A3"/>
<keyword evidence="2" id="KW-0853">WD repeat</keyword>
<organism evidence="4 5">
    <name type="scientific">Podospora anserina (strain S / ATCC MYA-4624 / DSM 980 / FGSC 10383)</name>
    <name type="common">Pleurage anserina</name>
    <dbReference type="NCBI Taxonomy" id="515849"/>
    <lineage>
        <taxon>Eukaryota</taxon>
        <taxon>Fungi</taxon>
        <taxon>Dikarya</taxon>
        <taxon>Ascomycota</taxon>
        <taxon>Pezizomycotina</taxon>
        <taxon>Sordariomycetes</taxon>
        <taxon>Sordariomycetidae</taxon>
        <taxon>Sordariales</taxon>
        <taxon>Podosporaceae</taxon>
        <taxon>Podospora</taxon>
        <taxon>Podospora anserina</taxon>
    </lineage>
</organism>